<name>A0A6P2I7D1_BURL3</name>
<dbReference type="EMBL" id="CABVPU010000006">
    <property type="protein sequence ID" value="VWB47859.1"/>
    <property type="molecule type" value="Genomic_DNA"/>
</dbReference>
<accession>A0A6P2I7D1</accession>
<proteinExistence type="predicted"/>
<dbReference type="Proteomes" id="UP000494174">
    <property type="component" value="Unassembled WGS sequence"/>
</dbReference>
<gene>
    <name evidence="1" type="ORF">BLA15945_02209</name>
</gene>
<organism evidence="1 2">
    <name type="scientific">Burkholderia lata (strain ATCC 17760 / DSM 23089 / LMG 22485 / NCIMB 9086 / R18194 / 383)</name>
    <dbReference type="NCBI Taxonomy" id="482957"/>
    <lineage>
        <taxon>Bacteria</taxon>
        <taxon>Pseudomonadati</taxon>
        <taxon>Pseudomonadota</taxon>
        <taxon>Betaproteobacteria</taxon>
        <taxon>Burkholderiales</taxon>
        <taxon>Burkholderiaceae</taxon>
        <taxon>Burkholderia</taxon>
        <taxon>Burkholderia cepacia complex</taxon>
    </lineage>
</organism>
<evidence type="ECO:0000313" key="2">
    <source>
        <dbReference type="Proteomes" id="UP000494174"/>
    </source>
</evidence>
<reference evidence="1 2" key="1">
    <citation type="submission" date="2019-09" db="EMBL/GenBank/DDBJ databases">
        <authorList>
            <person name="Depoorter E."/>
        </authorList>
    </citation>
    <scope>NUCLEOTIDE SEQUENCE [LARGE SCALE GENOMIC DNA]</scope>
    <source>
        <strain evidence="1">R-15945</strain>
    </source>
</reference>
<dbReference type="AlphaFoldDB" id="A0A6P2I7D1"/>
<sequence length="74" mass="8760">MIALILRMASIETPMRAQIARRLEAEIDSLWFRHFDTPSVALNWEGFMVKHNRLLHKERDQQVFVVEQIGLDKL</sequence>
<protein>
    <submittedName>
        <fullName evidence="1">Uncharacterized protein</fullName>
    </submittedName>
</protein>
<dbReference type="RefSeq" id="WP_174913067.1">
    <property type="nucleotide sequence ID" value="NZ_CABVPS010000042.1"/>
</dbReference>
<evidence type="ECO:0000313" key="1">
    <source>
        <dbReference type="EMBL" id="VWB47859.1"/>
    </source>
</evidence>